<reference evidence="3" key="2">
    <citation type="journal article" date="2021" name="PeerJ">
        <title>Extensive microbial diversity within the chicken gut microbiome revealed by metagenomics and culture.</title>
        <authorList>
            <person name="Gilroy R."/>
            <person name="Ravi A."/>
            <person name="Getino M."/>
            <person name="Pursley I."/>
            <person name="Horton D.L."/>
            <person name="Alikhan N.F."/>
            <person name="Baker D."/>
            <person name="Gharbi K."/>
            <person name="Hall N."/>
            <person name="Watson M."/>
            <person name="Adriaenssens E.M."/>
            <person name="Foster-Nyarko E."/>
            <person name="Jarju S."/>
            <person name="Secka A."/>
            <person name="Antonio M."/>
            <person name="Oren A."/>
            <person name="Chaudhuri R.R."/>
            <person name="La Ragione R."/>
            <person name="Hildebrand F."/>
            <person name="Pallen M.J."/>
        </authorList>
    </citation>
    <scope>NUCLEOTIDE SEQUENCE</scope>
    <source>
        <strain evidence="3">ChiSxjej1B13-7041</strain>
    </source>
</reference>
<dbReference type="Pfam" id="PF09548">
    <property type="entry name" value="Spore_III_AB"/>
    <property type="match status" value="1"/>
</dbReference>
<protein>
    <submittedName>
        <fullName evidence="3">Stage III sporulation protein AB</fullName>
    </submittedName>
</protein>
<dbReference type="InterPro" id="IPR014198">
    <property type="entry name" value="Spore_III_AB"/>
</dbReference>
<evidence type="ECO:0000256" key="1">
    <source>
        <dbReference type="SAM" id="Coils"/>
    </source>
</evidence>
<comment type="caution">
    <text evidence="3">The sequence shown here is derived from an EMBL/GenBank/DDBJ whole genome shotgun (WGS) entry which is preliminary data.</text>
</comment>
<dbReference type="Proteomes" id="UP000886841">
    <property type="component" value="Unassembled WGS sequence"/>
</dbReference>
<proteinExistence type="predicted"/>
<feature type="coiled-coil region" evidence="1">
    <location>
        <begin position="128"/>
        <end position="155"/>
    </location>
</feature>
<reference evidence="3" key="1">
    <citation type="submission" date="2020-10" db="EMBL/GenBank/DDBJ databases">
        <authorList>
            <person name="Gilroy R."/>
        </authorList>
    </citation>
    <scope>NUCLEOTIDE SEQUENCE</scope>
    <source>
        <strain evidence="3">ChiSxjej1B13-7041</strain>
    </source>
</reference>
<feature type="transmembrane region" description="Helical" evidence="2">
    <location>
        <begin position="155"/>
        <end position="171"/>
    </location>
</feature>
<keyword evidence="1" id="KW-0175">Coiled coil</keyword>
<keyword evidence="2" id="KW-1133">Transmembrane helix</keyword>
<keyword evidence="2" id="KW-0812">Transmembrane</keyword>
<evidence type="ECO:0000256" key="2">
    <source>
        <dbReference type="SAM" id="Phobius"/>
    </source>
</evidence>
<dbReference type="AlphaFoldDB" id="A0A9D1JFL1"/>
<gene>
    <name evidence="3" type="ORF">IAB98_06615</name>
</gene>
<dbReference type="EMBL" id="DVHU01000060">
    <property type="protein sequence ID" value="HIR93073.1"/>
    <property type="molecule type" value="Genomic_DNA"/>
</dbReference>
<organism evidence="3 4">
    <name type="scientific">Candidatus Egerieimonas intestinavium</name>
    <dbReference type="NCBI Taxonomy" id="2840777"/>
    <lineage>
        <taxon>Bacteria</taxon>
        <taxon>Bacillati</taxon>
        <taxon>Bacillota</taxon>
        <taxon>Clostridia</taxon>
        <taxon>Lachnospirales</taxon>
        <taxon>Lachnospiraceae</taxon>
        <taxon>Lachnospiraceae incertae sedis</taxon>
        <taxon>Candidatus Egerieimonas</taxon>
    </lineage>
</organism>
<evidence type="ECO:0000313" key="4">
    <source>
        <dbReference type="Proteomes" id="UP000886841"/>
    </source>
</evidence>
<accession>A0A9D1JFL1</accession>
<name>A0A9D1JFL1_9FIRM</name>
<keyword evidence="2" id="KW-0472">Membrane</keyword>
<dbReference type="PIRSF" id="PIRSF021435">
    <property type="entry name" value="SpoIIIAB"/>
    <property type="match status" value="1"/>
</dbReference>
<sequence>MLKLAGAGLLLFACAGWGFSVSWQLWERMRDLRELRRIAALLRQEISYAGTALPEALGRIAKKVSRPFGEFLDRLAQELVKYPGDSFGMIFAEQVDEQLYRTALEPQDLADFKELGRYLGYLDKEMQLANLDLYLAETEEKLARLTQELPARRKLFQVLGVMAGLFLAVLFL</sequence>
<evidence type="ECO:0000313" key="3">
    <source>
        <dbReference type="EMBL" id="HIR93073.1"/>
    </source>
</evidence>